<protein>
    <submittedName>
        <fullName evidence="2">Uncharacterized protein</fullName>
    </submittedName>
</protein>
<organism evidence="2">
    <name type="scientific">Mantoniella antarctica</name>
    <dbReference type="NCBI Taxonomy" id="81844"/>
    <lineage>
        <taxon>Eukaryota</taxon>
        <taxon>Viridiplantae</taxon>
        <taxon>Chlorophyta</taxon>
        <taxon>Mamiellophyceae</taxon>
        <taxon>Mamiellales</taxon>
        <taxon>Mamiellaceae</taxon>
        <taxon>Mantoniella</taxon>
    </lineage>
</organism>
<feature type="region of interest" description="Disordered" evidence="1">
    <location>
        <begin position="165"/>
        <end position="211"/>
    </location>
</feature>
<sequence length="490" mass="50143">MPGVGWAAYQGEDPAFYTEQTILEAKAQERIKQAERDGIDLFEGHEEDVVTAGDCLYGVGRGANAVATLEVCSNTKHPVAAAAAAAYAPARIRTAKDATLGAPPRPARGARAFSNTFDRHRTMIVLANRELQAKKAGVKAQEEAPRAHDTRASSLRAAILSGDVDALPASHGGTAPPPSLLPPPGHAKQARPRDVDTGGRPVKPRAGHLDAGDVDAEMAALVEGAVDAAKERNTTEAATKAVAAATTKTKKPMASPAWAMTASKADEIEAAEEEALLAFADNLDFNGYVEAIDAEDLDEAKSALDALVAAAAEDEGDFGHDPSVAGASGASASAQHLARVDAWKGKFIEAINRVRECEDKMSARRTAIRSARAAVALAGTTGAGAAAGASADAFLLDGGAGAVSAKEKAADAEARRLLDNFPELAKVHSARSLKGVLERTAKPPTPGPSRPGTAESSGSFGSFGEGDRGGSIGAAAKADALAAALATVEE</sequence>
<dbReference type="PANTHER" id="PTHR41747">
    <property type="entry name" value="CHROMOSOME UNDETERMINED SCAFFOLD_128, WHOLE GENOME SHOTGUN SEQUENCE"/>
    <property type="match status" value="1"/>
</dbReference>
<feature type="compositionally biased region" description="Pro residues" evidence="1">
    <location>
        <begin position="175"/>
        <end position="185"/>
    </location>
</feature>
<dbReference type="EMBL" id="HBFC01010694">
    <property type="protein sequence ID" value="CAD8703507.1"/>
    <property type="molecule type" value="Transcribed_RNA"/>
</dbReference>
<gene>
    <name evidence="2" type="ORF">MANT1106_LOCUS6189</name>
</gene>
<proteinExistence type="predicted"/>
<evidence type="ECO:0000313" key="2">
    <source>
        <dbReference type="EMBL" id="CAD8703507.1"/>
    </source>
</evidence>
<dbReference type="AlphaFoldDB" id="A0A7S0SFQ9"/>
<accession>A0A7S0SFQ9</accession>
<dbReference type="PANTHER" id="PTHR41747:SF1">
    <property type="entry name" value="CHROMOSOME UNDETERMINED SCAFFOLD_128, WHOLE GENOME SHOTGUN SEQUENCE"/>
    <property type="match status" value="1"/>
</dbReference>
<evidence type="ECO:0000256" key="1">
    <source>
        <dbReference type="SAM" id="MobiDB-lite"/>
    </source>
</evidence>
<feature type="region of interest" description="Disordered" evidence="1">
    <location>
        <begin position="435"/>
        <end position="466"/>
    </location>
</feature>
<name>A0A7S0SFQ9_9CHLO</name>
<reference evidence="2" key="1">
    <citation type="submission" date="2021-01" db="EMBL/GenBank/DDBJ databases">
        <authorList>
            <person name="Corre E."/>
            <person name="Pelletier E."/>
            <person name="Niang G."/>
            <person name="Scheremetjew M."/>
            <person name="Finn R."/>
            <person name="Kale V."/>
            <person name="Holt S."/>
            <person name="Cochrane G."/>
            <person name="Meng A."/>
            <person name="Brown T."/>
            <person name="Cohen L."/>
        </authorList>
    </citation>
    <scope>NUCLEOTIDE SEQUENCE</scope>
    <source>
        <strain evidence="2">SL-175</strain>
    </source>
</reference>